<feature type="compositionally biased region" description="Basic and acidic residues" evidence="2">
    <location>
        <begin position="158"/>
        <end position="175"/>
    </location>
</feature>
<evidence type="ECO:0000256" key="1">
    <source>
        <dbReference type="ARBA" id="ARBA00093634"/>
    </source>
</evidence>
<accession>A0A0F4YGK9</accession>
<sequence length="291" mass="32744">MAQIPTPPLSRQASEERQIEDQKKTSQDQDQVLLLDSLLERYLHLLDRHQTLQAEIGKQLSSVRYDFILYLLTPVGLAGLLFAHSCELLLSSRAEIWRGLLRPADESDAEARGKATKRECTLLRLLKTPSLTPDQETESSQSASTSLVYQVQYTPVISRKEESEDEKGQRDKAEQSDTNVSSTGKQQEDKDTTSGPGSPETSNIPTPSTSSEPPETEQETREESAKPPRKLFRSDDPLSWYGILVPPSLKNAQRSFTEAIEGNIPKLASVIHEMRQVEEHVHKLRKEIRLS</sequence>
<dbReference type="PANTHER" id="PTHR31996:SF2">
    <property type="entry name" value="COILED-COIL DOMAIN-CONTAINING PROTEIN 115"/>
    <property type="match status" value="1"/>
</dbReference>
<reference evidence="3 4" key="1">
    <citation type="submission" date="2015-04" db="EMBL/GenBank/DDBJ databases">
        <authorList>
            <person name="Heijne W.H."/>
            <person name="Fedorova N.D."/>
            <person name="Nierman W.C."/>
            <person name="Vollebregt A.W."/>
            <person name="Zhao Z."/>
            <person name="Wu L."/>
            <person name="Kumar M."/>
            <person name="Stam H."/>
            <person name="van den Berg M.A."/>
            <person name="Pel H.J."/>
        </authorList>
    </citation>
    <scope>NUCLEOTIDE SEQUENCE [LARGE SCALE GENOMIC DNA]</scope>
    <source>
        <strain evidence="3 4">CBS 393.64</strain>
    </source>
</reference>
<dbReference type="OrthoDB" id="408631at2759"/>
<feature type="compositionally biased region" description="Polar residues" evidence="2">
    <location>
        <begin position="176"/>
        <end position="185"/>
    </location>
</feature>
<feature type="compositionally biased region" description="Basic and acidic residues" evidence="2">
    <location>
        <begin position="13"/>
        <end position="25"/>
    </location>
</feature>
<dbReference type="GO" id="GO:1990871">
    <property type="term" value="C:Vma12-Vma22 assembly complex"/>
    <property type="evidence" value="ECO:0007669"/>
    <property type="project" value="TreeGrafter"/>
</dbReference>
<dbReference type="PANTHER" id="PTHR31996">
    <property type="entry name" value="COILED-COIL DOMAIN-CONTAINING PROTEIN 115"/>
    <property type="match status" value="1"/>
</dbReference>
<name>A0A0F4YGK9_RASE3</name>
<feature type="compositionally biased region" description="Basic and acidic residues" evidence="2">
    <location>
        <begin position="218"/>
        <end position="236"/>
    </location>
</feature>
<evidence type="ECO:0000313" key="4">
    <source>
        <dbReference type="Proteomes" id="UP000053958"/>
    </source>
</evidence>
<gene>
    <name evidence="3" type="ORF">T310_9263</name>
</gene>
<feature type="compositionally biased region" description="Low complexity" evidence="2">
    <location>
        <begin position="198"/>
        <end position="213"/>
    </location>
</feature>
<dbReference type="Proteomes" id="UP000053958">
    <property type="component" value="Unassembled WGS sequence"/>
</dbReference>
<dbReference type="GeneID" id="25321203"/>
<feature type="region of interest" description="Disordered" evidence="2">
    <location>
        <begin position="126"/>
        <end position="236"/>
    </location>
</feature>
<feature type="region of interest" description="Disordered" evidence="2">
    <location>
        <begin position="1"/>
        <end position="25"/>
    </location>
</feature>
<dbReference type="STRING" id="1408163.A0A0F4YGK9"/>
<dbReference type="RefSeq" id="XP_013323698.1">
    <property type="nucleotide sequence ID" value="XM_013468244.1"/>
</dbReference>
<keyword evidence="4" id="KW-1185">Reference proteome</keyword>
<dbReference type="GO" id="GO:0051082">
    <property type="term" value="F:unfolded protein binding"/>
    <property type="evidence" value="ECO:0007669"/>
    <property type="project" value="TreeGrafter"/>
</dbReference>
<comment type="caution">
    <text evidence="3">The sequence shown here is derived from an EMBL/GenBank/DDBJ whole genome shotgun (WGS) entry which is preliminary data.</text>
</comment>
<organism evidence="3 4">
    <name type="scientific">Rasamsonia emersonii (strain ATCC 16479 / CBS 393.64 / IMI 116815)</name>
    <dbReference type="NCBI Taxonomy" id="1408163"/>
    <lineage>
        <taxon>Eukaryota</taxon>
        <taxon>Fungi</taxon>
        <taxon>Dikarya</taxon>
        <taxon>Ascomycota</taxon>
        <taxon>Pezizomycotina</taxon>
        <taxon>Eurotiomycetes</taxon>
        <taxon>Eurotiomycetidae</taxon>
        <taxon>Eurotiales</taxon>
        <taxon>Trichocomaceae</taxon>
        <taxon>Rasamsonia</taxon>
    </lineage>
</organism>
<evidence type="ECO:0000256" key="2">
    <source>
        <dbReference type="SAM" id="MobiDB-lite"/>
    </source>
</evidence>
<dbReference type="InterPro" id="IPR040357">
    <property type="entry name" value="Vma22/CCDC115"/>
</dbReference>
<dbReference type="Pfam" id="PF21730">
    <property type="entry name" value="Vma22_CCDC115"/>
    <property type="match status" value="1"/>
</dbReference>
<dbReference type="EMBL" id="LASV01000713">
    <property type="protein sequence ID" value="KKA17086.1"/>
    <property type="molecule type" value="Genomic_DNA"/>
</dbReference>
<dbReference type="GO" id="GO:0070072">
    <property type="term" value="P:vacuolar proton-transporting V-type ATPase complex assembly"/>
    <property type="evidence" value="ECO:0007669"/>
    <property type="project" value="InterPro"/>
</dbReference>
<proteinExistence type="predicted"/>
<dbReference type="AlphaFoldDB" id="A0A0F4YGK9"/>
<protein>
    <recommendedName>
        <fullName evidence="1">Vacuolar ATPase assembly protein VMA22</fullName>
    </recommendedName>
</protein>
<evidence type="ECO:0000313" key="3">
    <source>
        <dbReference type="EMBL" id="KKA17086.1"/>
    </source>
</evidence>